<feature type="domain" description="Polysaccharide lyase 8 N-terminal alpha-helical" evidence="3">
    <location>
        <begin position="61"/>
        <end position="305"/>
    </location>
</feature>
<dbReference type="Pfam" id="PF08124">
    <property type="entry name" value="Lyase_8_N"/>
    <property type="match status" value="1"/>
</dbReference>
<dbReference type="PANTHER" id="PTHR38481:SF1">
    <property type="entry name" value="HYALURONATE LYASE"/>
    <property type="match status" value="1"/>
</dbReference>
<dbReference type="InterPro" id="IPR038970">
    <property type="entry name" value="Lyase_8"/>
</dbReference>
<dbReference type="InterPro" id="IPR003159">
    <property type="entry name" value="Lyase_8_central_dom"/>
</dbReference>
<protein>
    <recommendedName>
        <fullName evidence="6">Chondroitin AC lyase</fullName>
    </recommendedName>
</protein>
<dbReference type="GO" id="GO:0005975">
    <property type="term" value="P:carbohydrate metabolic process"/>
    <property type="evidence" value="ECO:0007669"/>
    <property type="project" value="InterPro"/>
</dbReference>
<proteinExistence type="inferred from homology"/>
<dbReference type="GO" id="GO:0030246">
    <property type="term" value="F:carbohydrate binding"/>
    <property type="evidence" value="ECO:0007669"/>
    <property type="project" value="InterPro"/>
</dbReference>
<dbReference type="OrthoDB" id="10024976at2759"/>
<comment type="similarity">
    <text evidence="1">Belongs to the polysaccharide lyase 8 family.</text>
</comment>
<dbReference type="AlphaFoldDB" id="A0A815K673"/>
<sequence>MAMFKLCSTLLIQSFLVFIIYFVNFATTAPVNDDLSTVRENVRKIMLWPSPEQLSDVLVQAKANLSTLNFDTCQWPDLNYTTRGPENWDPVLHMFRIATMTAAYTAPGGLSNDTKLSLGIHCALKVWIEQDWQNPNWWWNYIQDPLIATGIMMMLGVERMTKYEIDAIVKMSYRANWWIKDWEGGANLVWELQIQLYCGLSTSNYSAVSQAFEVMWNTVQIQNLTTMGIQTDWSYHFHGSQLLPAAYGDAWATNILHFHMATRGTQYALSKDRLEVFGRFLTRGDAWFTMGSVWVWSLIGRIIDRGVHAWYSHLFPSDQLRELAMDMTDNTTAVALCEYAGRLEHDHRTVPLIGNRHFYTSDFQVHRRVNWTVALKMHSARVIATECDNYENLKGEHIGDGTLNLYTRDAQYGGGEEYENIFALLDWQAINGITVEADTPLVHCDRGKVPMLNTTFVGGVSDDMYGAALMDTATRNLTAKRSWHFYDTYIVALANGIQDNTTALLQTALVSRLLPAADTLAGTLTVQWSNGTRMVLPDGIYTFSYDQPRILWFHADGTAWTVLEEYQTLMIDCRNKTGNVDQIGPWDFQMTSRILTAVIIHGRGPTIEPFSYKYMITPNITVEEMTRYWERYLVLGNHAQALTVTQSQGEPLYLHGTCDPFLQRASVLLFDKNFLNGSTTYYNCSSMSLSIYLEQPGAILFSENADSFTITAAHPTVATGTFAVNVNRASSATSQCTNSWNFENGTRVLISLPGDPQLLGKSVSVTCTKR</sequence>
<dbReference type="EMBL" id="CAJNOJ010000309">
    <property type="protein sequence ID" value="CAF1388633.1"/>
    <property type="molecule type" value="Genomic_DNA"/>
</dbReference>
<dbReference type="SUPFAM" id="SSF74650">
    <property type="entry name" value="Galactose mutarotase-like"/>
    <property type="match status" value="1"/>
</dbReference>
<dbReference type="InterPro" id="IPR008929">
    <property type="entry name" value="Chondroitin_lyas"/>
</dbReference>
<evidence type="ECO:0000259" key="3">
    <source>
        <dbReference type="Pfam" id="PF08124"/>
    </source>
</evidence>
<reference evidence="4" key="1">
    <citation type="submission" date="2021-02" db="EMBL/GenBank/DDBJ databases">
        <authorList>
            <person name="Nowell W R."/>
        </authorList>
    </citation>
    <scope>NUCLEOTIDE SEQUENCE</scope>
</reference>
<dbReference type="Proteomes" id="UP000663852">
    <property type="component" value="Unassembled WGS sequence"/>
</dbReference>
<name>A0A815K673_ADIRI</name>
<organism evidence="4 5">
    <name type="scientific">Adineta ricciae</name>
    <name type="common">Rotifer</name>
    <dbReference type="NCBI Taxonomy" id="249248"/>
    <lineage>
        <taxon>Eukaryota</taxon>
        <taxon>Metazoa</taxon>
        <taxon>Spiralia</taxon>
        <taxon>Gnathifera</taxon>
        <taxon>Rotifera</taxon>
        <taxon>Eurotatoria</taxon>
        <taxon>Bdelloidea</taxon>
        <taxon>Adinetida</taxon>
        <taxon>Adinetidae</taxon>
        <taxon>Adineta</taxon>
    </lineage>
</organism>
<dbReference type="Gene3D" id="2.70.98.10">
    <property type="match status" value="1"/>
</dbReference>
<dbReference type="InterPro" id="IPR012970">
    <property type="entry name" value="Lyase_8_alpha_N"/>
</dbReference>
<evidence type="ECO:0000313" key="5">
    <source>
        <dbReference type="Proteomes" id="UP000663852"/>
    </source>
</evidence>
<feature type="domain" description="Polysaccharide lyase family 8 central" evidence="2">
    <location>
        <begin position="355"/>
        <end position="620"/>
    </location>
</feature>
<dbReference type="Pfam" id="PF02278">
    <property type="entry name" value="Lyase_8"/>
    <property type="match status" value="1"/>
</dbReference>
<evidence type="ECO:0000313" key="4">
    <source>
        <dbReference type="EMBL" id="CAF1388633.1"/>
    </source>
</evidence>
<dbReference type="InterPro" id="IPR011013">
    <property type="entry name" value="Gal_mutarotase_sf_dom"/>
</dbReference>
<dbReference type="GO" id="GO:0016837">
    <property type="term" value="F:carbon-oxygen lyase activity, acting on polysaccharides"/>
    <property type="evidence" value="ECO:0007669"/>
    <property type="project" value="UniProtKB-ARBA"/>
</dbReference>
<evidence type="ECO:0008006" key="6">
    <source>
        <dbReference type="Google" id="ProtNLM"/>
    </source>
</evidence>
<accession>A0A815K673</accession>
<dbReference type="PANTHER" id="PTHR38481">
    <property type="entry name" value="HYALURONATE LYASE"/>
    <property type="match status" value="1"/>
</dbReference>
<gene>
    <name evidence="4" type="ORF">EDS130_LOCUS35338</name>
</gene>
<dbReference type="GO" id="GO:0005576">
    <property type="term" value="C:extracellular region"/>
    <property type="evidence" value="ECO:0007669"/>
    <property type="project" value="InterPro"/>
</dbReference>
<evidence type="ECO:0000259" key="2">
    <source>
        <dbReference type="Pfam" id="PF02278"/>
    </source>
</evidence>
<dbReference type="Gene3D" id="1.50.10.100">
    <property type="entry name" value="Chondroitin AC/alginate lyase"/>
    <property type="match status" value="1"/>
</dbReference>
<evidence type="ECO:0000256" key="1">
    <source>
        <dbReference type="ARBA" id="ARBA00006699"/>
    </source>
</evidence>
<dbReference type="InterPro" id="IPR014718">
    <property type="entry name" value="GH-type_carb-bd"/>
</dbReference>
<dbReference type="SUPFAM" id="SSF48230">
    <property type="entry name" value="Chondroitin AC/alginate lyase"/>
    <property type="match status" value="1"/>
</dbReference>
<comment type="caution">
    <text evidence="4">The sequence shown here is derived from an EMBL/GenBank/DDBJ whole genome shotgun (WGS) entry which is preliminary data.</text>
</comment>